<dbReference type="EMBL" id="CABHNB010000029">
    <property type="protein sequence ID" value="VUX09774.1"/>
    <property type="molecule type" value="Genomic_DNA"/>
</dbReference>
<sequence length="55" mass="6049">MASGFEEVTAEDVASDVKGLKFFGKEDNEKLNDESNADSIYVISQKTGSSEVRKF</sequence>
<dbReference type="RefSeq" id="WP_005427410.1">
    <property type="nucleotide sequence ID" value="NZ_CABHNB010000029.1"/>
</dbReference>
<dbReference type="EMBL" id="CYZD01000001">
    <property type="protein sequence ID" value="CUN50311.1"/>
    <property type="molecule type" value="Genomic_DNA"/>
</dbReference>
<keyword evidence="4" id="KW-1185">Reference proteome</keyword>
<reference evidence="1 3" key="1">
    <citation type="submission" date="2015-09" db="EMBL/GenBank/DDBJ databases">
        <authorList>
            <consortium name="Pathogen Informatics"/>
        </authorList>
    </citation>
    <scope>NUCLEOTIDE SEQUENCE [LARGE SCALE GENOMIC DNA]</scope>
    <source>
        <strain evidence="1 3">2789STDY5608837</strain>
    </source>
</reference>
<dbReference type="Proteomes" id="UP000409147">
    <property type="component" value="Unassembled WGS sequence"/>
</dbReference>
<dbReference type="GeneID" id="79804630"/>
<evidence type="ECO:0000313" key="2">
    <source>
        <dbReference type="EMBL" id="VUX09774.1"/>
    </source>
</evidence>
<evidence type="ECO:0000313" key="1">
    <source>
        <dbReference type="EMBL" id="CUN50311.1"/>
    </source>
</evidence>
<gene>
    <name evidence="1" type="ORF">ERS852394_00394</name>
    <name evidence="2" type="ORF">ROSSTS7063_01923</name>
</gene>
<proteinExistence type="predicted"/>
<accession>A0A173XEV6</accession>
<evidence type="ECO:0000313" key="3">
    <source>
        <dbReference type="Proteomes" id="UP000095409"/>
    </source>
</evidence>
<reference evidence="2 4" key="2">
    <citation type="submission" date="2019-07" db="EMBL/GenBank/DDBJ databases">
        <authorList>
            <person name="Hibberd C M."/>
            <person name="Gehrig L. J."/>
            <person name="Chang H.-W."/>
            <person name="Venkatesh S."/>
        </authorList>
    </citation>
    <scope>NUCLEOTIDE SEQUENCE [LARGE SCALE GENOMIC DNA]</scope>
    <source>
        <strain evidence="2">Ruminococcus_obeum_SSTS_Bg7063</strain>
    </source>
</reference>
<name>A0A173XEV6_9FIRM</name>
<organism evidence="1 3">
    <name type="scientific">Blautia obeum</name>
    <dbReference type="NCBI Taxonomy" id="40520"/>
    <lineage>
        <taxon>Bacteria</taxon>
        <taxon>Bacillati</taxon>
        <taxon>Bacillota</taxon>
        <taxon>Clostridia</taxon>
        <taxon>Lachnospirales</taxon>
        <taxon>Lachnospiraceae</taxon>
        <taxon>Blautia</taxon>
    </lineage>
</organism>
<dbReference type="Proteomes" id="UP000095409">
    <property type="component" value="Unassembled WGS sequence"/>
</dbReference>
<protein>
    <submittedName>
        <fullName evidence="1">Uncharacterized protein</fullName>
    </submittedName>
</protein>
<dbReference type="AlphaFoldDB" id="A0A173XEV6"/>
<evidence type="ECO:0000313" key="4">
    <source>
        <dbReference type="Proteomes" id="UP000409147"/>
    </source>
</evidence>